<feature type="transmembrane region" description="Helical" evidence="9">
    <location>
        <begin position="169"/>
        <end position="188"/>
    </location>
</feature>
<dbReference type="InterPro" id="IPR003439">
    <property type="entry name" value="ABC_transporter-like_ATP-bd"/>
</dbReference>
<dbReference type="SUPFAM" id="SSF52540">
    <property type="entry name" value="P-loop containing nucleoside triphosphate hydrolases"/>
    <property type="match status" value="1"/>
</dbReference>
<keyword evidence="4 9" id="KW-0812">Transmembrane</keyword>
<gene>
    <name evidence="12" type="ORF">CSB45_04650</name>
</gene>
<reference evidence="12 13" key="1">
    <citation type="submission" date="2017-10" db="EMBL/GenBank/DDBJ databases">
        <title>Novel microbial diversity and functional potential in the marine mammal oral microbiome.</title>
        <authorList>
            <person name="Dudek N.K."/>
            <person name="Sun C.L."/>
            <person name="Burstein D."/>
            <person name="Kantor R.S."/>
            <person name="Aliaga Goltsman D.S."/>
            <person name="Bik E.M."/>
            <person name="Thomas B.C."/>
            <person name="Banfield J.F."/>
            <person name="Relman D.A."/>
        </authorList>
    </citation>
    <scope>NUCLEOTIDE SEQUENCE [LARGE SCALE GENOMIC DNA]</scope>
    <source>
        <strain evidence="12">DOLZORAL124_49_17</strain>
    </source>
</reference>
<keyword evidence="7 9" id="KW-1133">Transmembrane helix</keyword>
<dbReference type="GO" id="GO:0015421">
    <property type="term" value="F:ABC-type oligopeptide transporter activity"/>
    <property type="evidence" value="ECO:0007669"/>
    <property type="project" value="TreeGrafter"/>
</dbReference>
<organism evidence="12 13">
    <name type="scientific">candidate division KSB3 bacterium</name>
    <dbReference type="NCBI Taxonomy" id="2044937"/>
    <lineage>
        <taxon>Bacteria</taxon>
        <taxon>candidate division KSB3</taxon>
    </lineage>
</organism>
<comment type="subcellular location">
    <subcellularLocation>
        <location evidence="1">Cell membrane</location>
        <topology evidence="1">Multi-pass membrane protein</topology>
    </subcellularLocation>
</comment>
<evidence type="ECO:0000256" key="9">
    <source>
        <dbReference type="SAM" id="Phobius"/>
    </source>
</evidence>
<keyword evidence="5" id="KW-0547">Nucleotide-binding</keyword>
<dbReference type="PANTHER" id="PTHR43394:SF1">
    <property type="entry name" value="ATP-BINDING CASSETTE SUB-FAMILY B MEMBER 10, MITOCHONDRIAL"/>
    <property type="match status" value="1"/>
</dbReference>
<dbReference type="PANTHER" id="PTHR43394">
    <property type="entry name" value="ATP-DEPENDENT PERMEASE MDL1, MITOCHONDRIAL"/>
    <property type="match status" value="1"/>
</dbReference>
<accession>A0A2G6E9B7</accession>
<dbReference type="InterPro" id="IPR039421">
    <property type="entry name" value="Type_1_exporter"/>
</dbReference>
<evidence type="ECO:0000259" key="10">
    <source>
        <dbReference type="PROSITE" id="PS50893"/>
    </source>
</evidence>
<evidence type="ECO:0000313" key="12">
    <source>
        <dbReference type="EMBL" id="PID58361.1"/>
    </source>
</evidence>
<dbReference type="Gene3D" id="3.40.50.300">
    <property type="entry name" value="P-loop containing nucleotide triphosphate hydrolases"/>
    <property type="match status" value="1"/>
</dbReference>
<evidence type="ECO:0000256" key="8">
    <source>
        <dbReference type="ARBA" id="ARBA00023136"/>
    </source>
</evidence>
<feature type="transmembrane region" description="Helical" evidence="9">
    <location>
        <begin position="281"/>
        <end position="302"/>
    </location>
</feature>
<dbReference type="PROSITE" id="PS50893">
    <property type="entry name" value="ABC_TRANSPORTER_2"/>
    <property type="match status" value="1"/>
</dbReference>
<evidence type="ECO:0000256" key="5">
    <source>
        <dbReference type="ARBA" id="ARBA00022741"/>
    </source>
</evidence>
<evidence type="ECO:0000256" key="4">
    <source>
        <dbReference type="ARBA" id="ARBA00022692"/>
    </source>
</evidence>
<dbReference type="PROSITE" id="PS50929">
    <property type="entry name" value="ABC_TM1F"/>
    <property type="match status" value="1"/>
</dbReference>
<protein>
    <submittedName>
        <fullName evidence="12">ABC transporter ATP-binding protein</fullName>
    </submittedName>
</protein>
<dbReference type="InterPro" id="IPR003593">
    <property type="entry name" value="AAA+_ATPase"/>
</dbReference>
<keyword evidence="6 12" id="KW-0067">ATP-binding</keyword>
<dbReference type="SMART" id="SM00382">
    <property type="entry name" value="AAA"/>
    <property type="match status" value="1"/>
</dbReference>
<evidence type="ECO:0000256" key="6">
    <source>
        <dbReference type="ARBA" id="ARBA00022840"/>
    </source>
</evidence>
<feature type="transmembrane region" description="Helical" evidence="9">
    <location>
        <begin position="21"/>
        <end position="47"/>
    </location>
</feature>
<sequence length="589" mass="66674">MAEKHTQSLLKRLLPYMGNKKYLLPLALLLSAVSSVLGLLPFVFIWFISREFFTQAENMSLESVGYYAWMTLGTAFLAMLLYFFALICSHLAAFRCEVGMRKIAMRRIINMPLGFFDQHQSGKMRKIIDDNASQTHTFLAHQLPDLSASIIAPLVLLVLVLIIDWRMGIVSLIPIGLGFVSMSFMMTTSGKKFQKLYMDSLEDMSSEAVEYVRGIPVVKTFGQSVYAFKRFVGCITKYKDMVYTYTLMWRKPWSFYTVIMQSTAFFLVPFTIFLLGQTQNMAAVLIDFVFYLLIAPNFTLLLTRSMYFKNYSHIALQAIERFDAVLDYPEMLFEKNGAQPTSYSLTFKGVVFAYEGARTNAVDGISFTVQEGETVALVGPSGGGKTTIARLAARFWDLTSGEILIGGENITTISRKELMERVAFVFQNTRLFKKTLRENITYGKADASEEAIQRAIDLSQSRNIIDQLPDGLDTRIGKDGTYLSSGEQQRLALARAILKDAPIVLLDEATAFADPENEHLIQRALHELSRQKTTLMIAHRLTTVKDADRILVIDHGKIVQSGTHEDLLNEGGVYKRMWNEYQSSIKWKI</sequence>
<dbReference type="GO" id="GO:0005886">
    <property type="term" value="C:plasma membrane"/>
    <property type="evidence" value="ECO:0007669"/>
    <property type="project" value="UniProtKB-SubCell"/>
</dbReference>
<dbReference type="EMBL" id="PDPS01000023">
    <property type="protein sequence ID" value="PID58361.1"/>
    <property type="molecule type" value="Genomic_DNA"/>
</dbReference>
<dbReference type="Pfam" id="PF00664">
    <property type="entry name" value="ABC_membrane"/>
    <property type="match status" value="1"/>
</dbReference>
<dbReference type="AlphaFoldDB" id="A0A2G6E9B7"/>
<feature type="transmembrane region" description="Helical" evidence="9">
    <location>
        <begin position="253"/>
        <end position="275"/>
    </location>
</feature>
<evidence type="ECO:0000259" key="11">
    <source>
        <dbReference type="PROSITE" id="PS50929"/>
    </source>
</evidence>
<feature type="domain" description="ABC transmembrane type-1" evidence="11">
    <location>
        <begin position="26"/>
        <end position="275"/>
    </location>
</feature>
<feature type="transmembrane region" description="Helical" evidence="9">
    <location>
        <begin position="146"/>
        <end position="163"/>
    </location>
</feature>
<dbReference type="Gene3D" id="1.20.1560.10">
    <property type="entry name" value="ABC transporter type 1, transmembrane domain"/>
    <property type="match status" value="1"/>
</dbReference>
<keyword evidence="3" id="KW-1003">Cell membrane</keyword>
<keyword evidence="2" id="KW-0813">Transport</keyword>
<dbReference type="GO" id="GO:0005524">
    <property type="term" value="F:ATP binding"/>
    <property type="evidence" value="ECO:0007669"/>
    <property type="project" value="UniProtKB-KW"/>
</dbReference>
<dbReference type="FunFam" id="3.40.50.300:FF:000221">
    <property type="entry name" value="Multidrug ABC transporter ATP-binding protein"/>
    <property type="match status" value="1"/>
</dbReference>
<dbReference type="PROSITE" id="PS00211">
    <property type="entry name" value="ABC_TRANSPORTER_1"/>
    <property type="match status" value="1"/>
</dbReference>
<evidence type="ECO:0000256" key="7">
    <source>
        <dbReference type="ARBA" id="ARBA00022989"/>
    </source>
</evidence>
<proteinExistence type="predicted"/>
<dbReference type="InterPro" id="IPR036640">
    <property type="entry name" value="ABC1_TM_sf"/>
</dbReference>
<evidence type="ECO:0000256" key="1">
    <source>
        <dbReference type="ARBA" id="ARBA00004651"/>
    </source>
</evidence>
<dbReference type="Pfam" id="PF00005">
    <property type="entry name" value="ABC_tran"/>
    <property type="match status" value="1"/>
</dbReference>
<dbReference type="InterPro" id="IPR017871">
    <property type="entry name" value="ABC_transporter-like_CS"/>
</dbReference>
<name>A0A2G6E9B7_9BACT</name>
<comment type="caution">
    <text evidence="12">The sequence shown here is derived from an EMBL/GenBank/DDBJ whole genome shotgun (WGS) entry which is preliminary data.</text>
</comment>
<dbReference type="InterPro" id="IPR027417">
    <property type="entry name" value="P-loop_NTPase"/>
</dbReference>
<evidence type="ECO:0000256" key="3">
    <source>
        <dbReference type="ARBA" id="ARBA00022475"/>
    </source>
</evidence>
<evidence type="ECO:0000256" key="2">
    <source>
        <dbReference type="ARBA" id="ARBA00022448"/>
    </source>
</evidence>
<feature type="transmembrane region" description="Helical" evidence="9">
    <location>
        <begin position="67"/>
        <end position="93"/>
    </location>
</feature>
<feature type="domain" description="ABC transporter" evidence="10">
    <location>
        <begin position="345"/>
        <end position="580"/>
    </location>
</feature>
<dbReference type="Proteomes" id="UP000229740">
    <property type="component" value="Unassembled WGS sequence"/>
</dbReference>
<dbReference type="GO" id="GO:0016887">
    <property type="term" value="F:ATP hydrolysis activity"/>
    <property type="evidence" value="ECO:0007669"/>
    <property type="project" value="InterPro"/>
</dbReference>
<evidence type="ECO:0000313" key="13">
    <source>
        <dbReference type="Proteomes" id="UP000229740"/>
    </source>
</evidence>
<dbReference type="SUPFAM" id="SSF90123">
    <property type="entry name" value="ABC transporter transmembrane region"/>
    <property type="match status" value="1"/>
</dbReference>
<keyword evidence="8 9" id="KW-0472">Membrane</keyword>
<dbReference type="InterPro" id="IPR011527">
    <property type="entry name" value="ABC1_TM_dom"/>
</dbReference>